<comment type="caution">
    <text evidence="2">The sequence shown here is derived from an EMBL/GenBank/DDBJ whole genome shotgun (WGS) entry which is preliminary data.</text>
</comment>
<keyword evidence="1" id="KW-0732">Signal</keyword>
<protein>
    <recommendedName>
        <fullName evidence="4">Lipoprotein</fullName>
    </recommendedName>
</protein>
<gene>
    <name evidence="2" type="ORF">GRI62_10270</name>
</gene>
<dbReference type="AlphaFoldDB" id="A0A845A1H2"/>
<reference evidence="2 3" key="1">
    <citation type="submission" date="2019-12" db="EMBL/GenBank/DDBJ databases">
        <title>Genomic-based taxomic classification of the family Erythrobacteraceae.</title>
        <authorList>
            <person name="Xu L."/>
        </authorList>
    </citation>
    <scope>NUCLEOTIDE SEQUENCE [LARGE SCALE GENOMIC DNA]</scope>
    <source>
        <strain evidence="2 3">RC4-10-4</strain>
    </source>
</reference>
<sequence length="145" mass="14855">MRRVVTMAAILAALGACGAAGSQGLPGDSEDTRPYAGLAEDAVIKLVGTEPFWGGRVQGTTFTYSTLENSDGEAIAVTRFAGRGGVSFSGTRGGAAVDLAITPGTCSDGMSDRTYPFVATLQIGSEQRQGCAWREGDDIGDEAGQ</sequence>
<dbReference type="OrthoDB" id="5489750at2"/>
<organism evidence="2 3">
    <name type="scientific">Aurantiacibacter arachoides</name>
    <dbReference type="NCBI Taxonomy" id="1850444"/>
    <lineage>
        <taxon>Bacteria</taxon>
        <taxon>Pseudomonadati</taxon>
        <taxon>Pseudomonadota</taxon>
        <taxon>Alphaproteobacteria</taxon>
        <taxon>Sphingomonadales</taxon>
        <taxon>Erythrobacteraceae</taxon>
        <taxon>Aurantiacibacter</taxon>
    </lineage>
</organism>
<feature type="chain" id="PRO_5032529299" description="Lipoprotein" evidence="1">
    <location>
        <begin position="19"/>
        <end position="145"/>
    </location>
</feature>
<accession>A0A845A1H2</accession>
<evidence type="ECO:0000256" key="1">
    <source>
        <dbReference type="SAM" id="SignalP"/>
    </source>
</evidence>
<keyword evidence="3" id="KW-1185">Reference proteome</keyword>
<proteinExistence type="predicted"/>
<name>A0A845A1H2_9SPHN</name>
<feature type="signal peptide" evidence="1">
    <location>
        <begin position="1"/>
        <end position="18"/>
    </location>
</feature>
<dbReference type="Proteomes" id="UP000460626">
    <property type="component" value="Unassembled WGS sequence"/>
</dbReference>
<dbReference type="PROSITE" id="PS51257">
    <property type="entry name" value="PROKAR_LIPOPROTEIN"/>
    <property type="match status" value="1"/>
</dbReference>
<dbReference type="EMBL" id="WTYH01000001">
    <property type="protein sequence ID" value="MXO93985.1"/>
    <property type="molecule type" value="Genomic_DNA"/>
</dbReference>
<evidence type="ECO:0000313" key="3">
    <source>
        <dbReference type="Proteomes" id="UP000460626"/>
    </source>
</evidence>
<evidence type="ECO:0008006" key="4">
    <source>
        <dbReference type="Google" id="ProtNLM"/>
    </source>
</evidence>
<evidence type="ECO:0000313" key="2">
    <source>
        <dbReference type="EMBL" id="MXO93985.1"/>
    </source>
</evidence>